<reference evidence="2" key="1">
    <citation type="submission" date="2014-09" db="EMBL/GenBank/DDBJ databases">
        <title>Genome sequence of the luminous mushroom Mycena chlorophos for searching fungal bioluminescence genes.</title>
        <authorList>
            <person name="Tanaka Y."/>
            <person name="Kasuga D."/>
            <person name="Oba Y."/>
            <person name="Hase S."/>
            <person name="Sato K."/>
            <person name="Oba Y."/>
            <person name="Sakakibara Y."/>
        </authorList>
    </citation>
    <scope>NUCLEOTIDE SEQUENCE</scope>
</reference>
<protein>
    <submittedName>
        <fullName evidence="2">Uncharacterized protein</fullName>
    </submittedName>
</protein>
<keyword evidence="3" id="KW-1185">Reference proteome</keyword>
<name>A0ABQ0L4W0_MYCCL</name>
<proteinExistence type="predicted"/>
<dbReference type="Proteomes" id="UP000815677">
    <property type="component" value="Unassembled WGS sequence"/>
</dbReference>
<evidence type="ECO:0000313" key="2">
    <source>
        <dbReference type="EMBL" id="GAT45945.1"/>
    </source>
</evidence>
<dbReference type="EMBL" id="DF842013">
    <property type="protein sequence ID" value="GAT45945.1"/>
    <property type="molecule type" value="Genomic_DNA"/>
</dbReference>
<organism evidence="2 3">
    <name type="scientific">Mycena chlorophos</name>
    <name type="common">Agaric fungus</name>
    <name type="synonym">Agaricus chlorophos</name>
    <dbReference type="NCBI Taxonomy" id="658473"/>
    <lineage>
        <taxon>Eukaryota</taxon>
        <taxon>Fungi</taxon>
        <taxon>Dikarya</taxon>
        <taxon>Basidiomycota</taxon>
        <taxon>Agaricomycotina</taxon>
        <taxon>Agaricomycetes</taxon>
        <taxon>Agaricomycetidae</taxon>
        <taxon>Agaricales</taxon>
        <taxon>Marasmiineae</taxon>
        <taxon>Mycenaceae</taxon>
        <taxon>Mycena</taxon>
    </lineage>
</organism>
<feature type="region of interest" description="Disordered" evidence="1">
    <location>
        <begin position="92"/>
        <end position="143"/>
    </location>
</feature>
<accession>A0ABQ0L4W0</accession>
<feature type="region of interest" description="Disordered" evidence="1">
    <location>
        <begin position="1"/>
        <end position="28"/>
    </location>
</feature>
<sequence length="291" mass="32911">MTRDRLEGQPAMSLRQPNEVRLQQHLQPRRRLTFGDSIALRRRVPGPLPTNSYRPGWEPYATPPTTSPSCPVPSLRFRHIYLSRDSANPELQHRLQTPTTRSRALRRPSRPISGPFPFRLPQQEPKSNDCNDAASAPRQRGRFCQRRTCESAIPAPHTRPPLRLGPKPGSRVVELANEKQQTGCTYSGLFARSRLPLALGPVSPTLSFPRYWRRQVSRTKDANPDPRTCLLKSANPEPRILQALRMLQGKVSARRVGFGAGRKRDVRCNALRRGRIVSRTARNSRLVVCCG</sequence>
<evidence type="ECO:0000313" key="3">
    <source>
        <dbReference type="Proteomes" id="UP000815677"/>
    </source>
</evidence>
<feature type="region of interest" description="Disordered" evidence="1">
    <location>
        <begin position="43"/>
        <end position="71"/>
    </location>
</feature>
<evidence type="ECO:0000256" key="1">
    <source>
        <dbReference type="SAM" id="MobiDB-lite"/>
    </source>
</evidence>
<gene>
    <name evidence="2" type="ORF">MCHLO_03493</name>
</gene>